<evidence type="ECO:0000313" key="2">
    <source>
        <dbReference type="EMBL" id="KAG5459936.1"/>
    </source>
</evidence>
<keyword evidence="3" id="KW-1185">Reference proteome</keyword>
<organism evidence="2 3">
    <name type="scientific">Olpidium bornovanus</name>
    <dbReference type="NCBI Taxonomy" id="278681"/>
    <lineage>
        <taxon>Eukaryota</taxon>
        <taxon>Fungi</taxon>
        <taxon>Fungi incertae sedis</taxon>
        <taxon>Olpidiomycota</taxon>
        <taxon>Olpidiomycotina</taxon>
        <taxon>Olpidiomycetes</taxon>
        <taxon>Olpidiales</taxon>
        <taxon>Olpidiaceae</taxon>
        <taxon>Olpidium</taxon>
    </lineage>
</organism>
<proteinExistence type="predicted"/>
<evidence type="ECO:0000313" key="3">
    <source>
        <dbReference type="Proteomes" id="UP000673691"/>
    </source>
</evidence>
<dbReference type="EMBL" id="JAEFCI010006037">
    <property type="protein sequence ID" value="KAG5459936.1"/>
    <property type="molecule type" value="Genomic_DNA"/>
</dbReference>
<dbReference type="AlphaFoldDB" id="A0A8H8DIY2"/>
<reference evidence="2 3" key="1">
    <citation type="journal article" name="Sci. Rep.">
        <title>Genome-scale phylogenetic analyses confirm Olpidium as the closest living zoosporic fungus to the non-flagellated, terrestrial fungi.</title>
        <authorList>
            <person name="Chang Y."/>
            <person name="Rochon D."/>
            <person name="Sekimoto S."/>
            <person name="Wang Y."/>
            <person name="Chovatia M."/>
            <person name="Sandor L."/>
            <person name="Salamov A."/>
            <person name="Grigoriev I.V."/>
            <person name="Stajich J.E."/>
            <person name="Spatafora J.W."/>
        </authorList>
    </citation>
    <scope>NUCLEOTIDE SEQUENCE [LARGE SCALE GENOMIC DNA]</scope>
    <source>
        <strain evidence="2">S191</strain>
    </source>
</reference>
<dbReference type="Proteomes" id="UP000673691">
    <property type="component" value="Unassembled WGS sequence"/>
</dbReference>
<comment type="caution">
    <text evidence="2">The sequence shown here is derived from an EMBL/GenBank/DDBJ whole genome shotgun (WGS) entry which is preliminary data.</text>
</comment>
<feature type="region of interest" description="Disordered" evidence="1">
    <location>
        <begin position="60"/>
        <end position="89"/>
    </location>
</feature>
<evidence type="ECO:0000256" key="1">
    <source>
        <dbReference type="SAM" id="MobiDB-lite"/>
    </source>
</evidence>
<feature type="non-terminal residue" evidence="2">
    <location>
        <position position="1"/>
    </location>
</feature>
<name>A0A8H8DIY2_9FUNG</name>
<sequence length="177" mass="19548">EFVRSGLPALRPGVTAQVGSVGAASGFAITEEFATNWRNRAPSVGAAFARRRAAAPRRAVGAELAATAREPEEGMPDEAQRSPPCPRHSLRRVAGQPQVLAPRYFLRVTPFRRARETPQILRPFPNRSYKIRMEETLALRGARLEIAPLDEANWVSTPALVYGARPQERGCNSHWLI</sequence>
<gene>
    <name evidence="2" type="ORF">BJ554DRAFT_8084</name>
</gene>
<accession>A0A8H8DIY2</accession>
<protein>
    <submittedName>
        <fullName evidence="2">Uncharacterized protein</fullName>
    </submittedName>
</protein>